<dbReference type="AlphaFoldDB" id="A0A1T5M7S2"/>
<name>A0A1T5M7S2_9BACT</name>
<reference evidence="6 7" key="1">
    <citation type="submission" date="2017-02" db="EMBL/GenBank/DDBJ databases">
        <authorList>
            <person name="Peterson S.W."/>
        </authorList>
    </citation>
    <scope>NUCLEOTIDE SEQUENCE [LARGE SCALE GENOMIC DNA]</scope>
    <source>
        <strain evidence="6 7">DSM 25262</strain>
    </source>
</reference>
<keyword evidence="4" id="KW-0472">Membrane</keyword>
<organism evidence="6 7">
    <name type="scientific">Ohtaekwangia koreensis</name>
    <dbReference type="NCBI Taxonomy" id="688867"/>
    <lineage>
        <taxon>Bacteria</taxon>
        <taxon>Pseudomonadati</taxon>
        <taxon>Bacteroidota</taxon>
        <taxon>Cytophagia</taxon>
        <taxon>Cytophagales</taxon>
        <taxon>Fulvivirgaceae</taxon>
        <taxon>Ohtaekwangia</taxon>
    </lineage>
</organism>
<accession>A0A1T5M7S2</accession>
<dbReference type="STRING" id="688867.SAMN05660236_4649"/>
<dbReference type="PANTHER" id="PTHR30026">
    <property type="entry name" value="OUTER MEMBRANE PROTEIN TOLC"/>
    <property type="match status" value="1"/>
</dbReference>
<evidence type="ECO:0000256" key="2">
    <source>
        <dbReference type="ARBA" id="ARBA00022452"/>
    </source>
</evidence>
<dbReference type="GO" id="GO:1990281">
    <property type="term" value="C:efflux pump complex"/>
    <property type="evidence" value="ECO:0007669"/>
    <property type="project" value="TreeGrafter"/>
</dbReference>
<evidence type="ECO:0000256" key="5">
    <source>
        <dbReference type="ARBA" id="ARBA00023237"/>
    </source>
</evidence>
<dbReference type="InterPro" id="IPR051906">
    <property type="entry name" value="TolC-like"/>
</dbReference>
<dbReference type="Gene3D" id="1.20.1600.10">
    <property type="entry name" value="Outer membrane efflux proteins (OEP)"/>
    <property type="match status" value="1"/>
</dbReference>
<keyword evidence="7" id="KW-1185">Reference proteome</keyword>
<dbReference type="GO" id="GO:0009279">
    <property type="term" value="C:cell outer membrane"/>
    <property type="evidence" value="ECO:0007669"/>
    <property type="project" value="UniProtKB-SubCell"/>
</dbReference>
<dbReference type="PANTHER" id="PTHR30026:SF20">
    <property type="entry name" value="OUTER MEMBRANE PROTEIN TOLC"/>
    <property type="match status" value="1"/>
</dbReference>
<evidence type="ECO:0000256" key="4">
    <source>
        <dbReference type="ARBA" id="ARBA00023136"/>
    </source>
</evidence>
<dbReference type="GO" id="GO:0015562">
    <property type="term" value="F:efflux transmembrane transporter activity"/>
    <property type="evidence" value="ECO:0007669"/>
    <property type="project" value="InterPro"/>
</dbReference>
<sequence length="427" mass="47980">MNAIHSITLTIGMLWGTVLPSFAQSPKVLTIEECYALAEQHYPLTRQRDLISKTRDYSLENAAKGYLPQFSINGQATYQSAVTQIPIAIPGSDVPVLSKDQYKLYAEVNQTIYDGGAIRQQKQTHEINAAIEEQKLAVELYKLKERINQLYFGILLTDEQLNQNELLKSDIQLGIKKVQAAIDNGAAFKSDADALKAELLKANQRTIELKATRLAYLDVLGMFVNQTLAENTTLTKPPILSVSQEIKRPELTLYDYQNKSIDVQYQMLNVKNNPRLGLFLQAGYGRPALNMLSNDFEGYYIGGVRLSWSLSGLYTLKKDKALLENSRNTIALQRETFLFNTQSTGRQQHAEITKLQELIGSDDEIIALRESVKKASSAQLENGVITTNDYLREVSAEDQARQSKILHEVQWLLAQYTHQTTTGGLNN</sequence>
<dbReference type="EMBL" id="FUZU01000003">
    <property type="protein sequence ID" value="SKC84064.1"/>
    <property type="molecule type" value="Genomic_DNA"/>
</dbReference>
<proteinExistence type="predicted"/>
<comment type="subcellular location">
    <subcellularLocation>
        <location evidence="1">Cell outer membrane</location>
    </subcellularLocation>
</comment>
<evidence type="ECO:0000256" key="1">
    <source>
        <dbReference type="ARBA" id="ARBA00004442"/>
    </source>
</evidence>
<keyword evidence="2" id="KW-1134">Transmembrane beta strand</keyword>
<protein>
    <submittedName>
        <fullName evidence="6">Outer membrane protein TolC</fullName>
    </submittedName>
</protein>
<dbReference type="Proteomes" id="UP000190961">
    <property type="component" value="Unassembled WGS sequence"/>
</dbReference>
<dbReference type="GO" id="GO:0015288">
    <property type="term" value="F:porin activity"/>
    <property type="evidence" value="ECO:0007669"/>
    <property type="project" value="TreeGrafter"/>
</dbReference>
<evidence type="ECO:0000313" key="6">
    <source>
        <dbReference type="EMBL" id="SKC84064.1"/>
    </source>
</evidence>
<keyword evidence="5" id="KW-0998">Cell outer membrane</keyword>
<dbReference type="RefSeq" id="WP_079689153.1">
    <property type="nucleotide sequence ID" value="NZ_FUZU01000003.1"/>
</dbReference>
<gene>
    <name evidence="6" type="ORF">SAMN05660236_4649</name>
</gene>
<dbReference type="SUPFAM" id="SSF56954">
    <property type="entry name" value="Outer membrane efflux proteins (OEP)"/>
    <property type="match status" value="1"/>
</dbReference>
<evidence type="ECO:0000313" key="7">
    <source>
        <dbReference type="Proteomes" id="UP000190961"/>
    </source>
</evidence>
<keyword evidence="3" id="KW-0812">Transmembrane</keyword>
<evidence type="ECO:0000256" key="3">
    <source>
        <dbReference type="ARBA" id="ARBA00022692"/>
    </source>
</evidence>